<reference evidence="1 2" key="1">
    <citation type="submission" date="2017-02" db="EMBL/GenBank/DDBJ databases">
        <authorList>
            <person name="Peterson S.W."/>
        </authorList>
    </citation>
    <scope>NUCLEOTIDE SEQUENCE [LARGE SCALE GENOMIC DNA]</scope>
    <source>
        <strain evidence="1 2">DSM 25262</strain>
    </source>
</reference>
<name>A0A1T5L6Y9_9BACT</name>
<dbReference type="Proteomes" id="UP000190961">
    <property type="component" value="Unassembled WGS sequence"/>
</dbReference>
<dbReference type="STRING" id="688867.SAMN05660236_2613"/>
<dbReference type="Pfam" id="PF22252">
    <property type="entry name" value="PNGase_F-II_N"/>
    <property type="match status" value="1"/>
</dbReference>
<accession>A0A1T5L6Y9</accession>
<evidence type="ECO:0000313" key="2">
    <source>
        <dbReference type="Proteomes" id="UP000190961"/>
    </source>
</evidence>
<gene>
    <name evidence="1" type="ORF">SAMN05660236_2613</name>
</gene>
<proteinExistence type="predicted"/>
<dbReference type="AlphaFoldDB" id="A0A1T5L6Y9"/>
<protein>
    <submittedName>
        <fullName evidence="1">GLPGLI family protein</fullName>
    </submittedName>
</protein>
<dbReference type="NCBIfam" id="TIGR01200">
    <property type="entry name" value="GLPGLI"/>
    <property type="match status" value="1"/>
</dbReference>
<dbReference type="InterPro" id="IPR005901">
    <property type="entry name" value="GLPGLI"/>
</dbReference>
<keyword evidence="2" id="KW-1185">Reference proteome</keyword>
<evidence type="ECO:0000313" key="1">
    <source>
        <dbReference type="EMBL" id="SKC71485.1"/>
    </source>
</evidence>
<organism evidence="1 2">
    <name type="scientific">Ohtaekwangia koreensis</name>
    <dbReference type="NCBI Taxonomy" id="688867"/>
    <lineage>
        <taxon>Bacteria</taxon>
        <taxon>Pseudomonadati</taxon>
        <taxon>Bacteroidota</taxon>
        <taxon>Cytophagia</taxon>
        <taxon>Cytophagales</taxon>
        <taxon>Fulvivirgaceae</taxon>
        <taxon>Ohtaekwangia</taxon>
    </lineage>
</organism>
<dbReference type="EMBL" id="FUZU01000002">
    <property type="protein sequence ID" value="SKC71485.1"/>
    <property type="molecule type" value="Genomic_DNA"/>
</dbReference>
<sequence length="251" mass="29221">MQISITMKRILIILGTVVSMMAAHFVFGQTTEGVITYEVKVNMHRRLPPDREGMKEMMPEFNISSDQLFFNETESLYKPVIEEEDDFADEGGNVRMRFRRPEAEYYFNHSASKRVTLQEFMGKKYLIEDSLKITPWKFGAKVKTINGYECRQATLYIEDRKQNIVAWYTDKLRPYMGPENFNTLPGTVIQIDMNNGERVITVQKIEKRTLKKGELKISSGGTKITEKEFRKMVEAQMQRMGREGGNVMIRN</sequence>